<evidence type="ECO:0000313" key="3">
    <source>
        <dbReference type="EMBL" id="RDI69344.1"/>
    </source>
</evidence>
<dbReference type="AlphaFoldDB" id="A0A370IIM7"/>
<dbReference type="Gene3D" id="2.80.10.50">
    <property type="match status" value="2"/>
</dbReference>
<dbReference type="PROSITE" id="PS51257">
    <property type="entry name" value="PROKAR_LIPOPROTEIN"/>
    <property type="match status" value="1"/>
</dbReference>
<sequence>MFSKLSGLGFGTSLFVAACATVLVAGTANAAPMPDGNVTWRNVDVNQYLDVAGNSHSNGAWVITYKKTGGKNQTWRDHRLSNGNFLEQPQNTTDSSGNFTMCLDASGGRVDAAVIQWQCNGGSNQQWKEGKSNGHWYLQNQAHGQYLQSGGTNAQVIVRSDCDPCNSQLWD</sequence>
<evidence type="ECO:0000313" key="4">
    <source>
        <dbReference type="Proteomes" id="UP000254869"/>
    </source>
</evidence>
<feature type="signal peptide" evidence="1">
    <location>
        <begin position="1"/>
        <end position="30"/>
    </location>
</feature>
<name>A0A370IIM7_9NOCA</name>
<proteinExistence type="predicted"/>
<dbReference type="Proteomes" id="UP000254869">
    <property type="component" value="Unassembled WGS sequence"/>
</dbReference>
<dbReference type="InterPro" id="IPR035992">
    <property type="entry name" value="Ricin_B-like_lectins"/>
</dbReference>
<dbReference type="EMBL" id="QQBC01000001">
    <property type="protein sequence ID" value="RDI69344.1"/>
    <property type="molecule type" value="Genomic_DNA"/>
</dbReference>
<dbReference type="InterPro" id="IPR000772">
    <property type="entry name" value="Ricin_B_lectin"/>
</dbReference>
<keyword evidence="1" id="KW-0732">Signal</keyword>
<evidence type="ECO:0000259" key="2">
    <source>
        <dbReference type="Pfam" id="PF00652"/>
    </source>
</evidence>
<dbReference type="STRING" id="1210086.GCA_001613105_00735"/>
<comment type="caution">
    <text evidence="3">The sequence shown here is derived from an EMBL/GenBank/DDBJ whole genome shotgun (WGS) entry which is preliminary data.</text>
</comment>
<dbReference type="CDD" id="cd00161">
    <property type="entry name" value="beta-trefoil_Ricin-like"/>
    <property type="match status" value="1"/>
</dbReference>
<evidence type="ECO:0000256" key="1">
    <source>
        <dbReference type="SAM" id="SignalP"/>
    </source>
</evidence>
<keyword evidence="4" id="KW-1185">Reference proteome</keyword>
<organism evidence="3 4">
    <name type="scientific">Nocardia pseudobrasiliensis</name>
    <dbReference type="NCBI Taxonomy" id="45979"/>
    <lineage>
        <taxon>Bacteria</taxon>
        <taxon>Bacillati</taxon>
        <taxon>Actinomycetota</taxon>
        <taxon>Actinomycetes</taxon>
        <taxon>Mycobacteriales</taxon>
        <taxon>Nocardiaceae</taxon>
        <taxon>Nocardia</taxon>
    </lineage>
</organism>
<protein>
    <submittedName>
        <fullName evidence="3">Ricin-type beta-trefoil lectin protein</fullName>
    </submittedName>
</protein>
<dbReference type="Pfam" id="PF00652">
    <property type="entry name" value="Ricin_B_lectin"/>
    <property type="match status" value="1"/>
</dbReference>
<dbReference type="SUPFAM" id="SSF50370">
    <property type="entry name" value="Ricin B-like lectins"/>
    <property type="match status" value="1"/>
</dbReference>
<dbReference type="PROSITE" id="PS50231">
    <property type="entry name" value="RICIN_B_LECTIN"/>
    <property type="match status" value="1"/>
</dbReference>
<feature type="domain" description="Ricin B lectin" evidence="2">
    <location>
        <begin position="41"/>
        <end position="170"/>
    </location>
</feature>
<gene>
    <name evidence="3" type="ORF">DFR76_101882</name>
</gene>
<dbReference type="GO" id="GO:0030246">
    <property type="term" value="F:carbohydrate binding"/>
    <property type="evidence" value="ECO:0007669"/>
    <property type="project" value="UniProtKB-KW"/>
</dbReference>
<keyword evidence="3" id="KW-0430">Lectin</keyword>
<reference evidence="3 4" key="1">
    <citation type="submission" date="2018-07" db="EMBL/GenBank/DDBJ databases">
        <title>Genomic Encyclopedia of Type Strains, Phase IV (KMG-IV): sequencing the most valuable type-strain genomes for metagenomic binning, comparative biology and taxonomic classification.</title>
        <authorList>
            <person name="Goeker M."/>
        </authorList>
    </citation>
    <scope>NUCLEOTIDE SEQUENCE [LARGE SCALE GENOMIC DNA]</scope>
    <source>
        <strain evidence="3 4">DSM 44290</strain>
    </source>
</reference>
<dbReference type="RefSeq" id="WP_067991632.1">
    <property type="nucleotide sequence ID" value="NZ_QQBC01000001.1"/>
</dbReference>
<accession>A0A370IIM7</accession>
<feature type="chain" id="PRO_5016662070" evidence="1">
    <location>
        <begin position="31"/>
        <end position="171"/>
    </location>
</feature>